<dbReference type="RefSeq" id="WP_168079340.1">
    <property type="nucleotide sequence ID" value="NZ_BAAAQJ010000004.1"/>
</dbReference>
<dbReference type="AlphaFoldDB" id="A0A8J3LSR3"/>
<evidence type="ECO:0008006" key="4">
    <source>
        <dbReference type="Google" id="ProtNLM"/>
    </source>
</evidence>
<keyword evidence="3" id="KW-1185">Reference proteome</keyword>
<proteinExistence type="predicted"/>
<keyword evidence="1" id="KW-0472">Membrane</keyword>
<gene>
    <name evidence="2" type="ORF">Pfl04_45490</name>
</gene>
<name>A0A8J3LSR3_9ACTN</name>
<dbReference type="Proteomes" id="UP000653674">
    <property type="component" value="Unassembled WGS sequence"/>
</dbReference>
<evidence type="ECO:0000313" key="2">
    <source>
        <dbReference type="EMBL" id="GIG76145.1"/>
    </source>
</evidence>
<protein>
    <recommendedName>
        <fullName evidence="4">Prepilin-type N-terminal cleavage/methylation domain-containing protein</fullName>
    </recommendedName>
</protein>
<keyword evidence="1" id="KW-1133">Transmembrane helix</keyword>
<keyword evidence="1" id="KW-0812">Transmembrane</keyword>
<feature type="transmembrane region" description="Helical" evidence="1">
    <location>
        <begin position="23"/>
        <end position="44"/>
    </location>
</feature>
<reference evidence="2" key="1">
    <citation type="submission" date="2021-01" db="EMBL/GenBank/DDBJ databases">
        <title>Whole genome shotgun sequence of Planosporangium flavigriseum NBRC 105377.</title>
        <authorList>
            <person name="Komaki H."/>
            <person name="Tamura T."/>
        </authorList>
    </citation>
    <scope>NUCLEOTIDE SEQUENCE</scope>
    <source>
        <strain evidence="2">NBRC 105377</strain>
    </source>
</reference>
<dbReference type="PROSITE" id="PS00409">
    <property type="entry name" value="PROKAR_NTER_METHYL"/>
    <property type="match status" value="1"/>
</dbReference>
<accession>A0A8J3LSR3</accession>
<dbReference type="InterPro" id="IPR012902">
    <property type="entry name" value="N_methyl_site"/>
</dbReference>
<comment type="caution">
    <text evidence="2">The sequence shown here is derived from an EMBL/GenBank/DDBJ whole genome shotgun (WGS) entry which is preliminary data.</text>
</comment>
<dbReference type="EMBL" id="BONU01000045">
    <property type="protein sequence ID" value="GIG76145.1"/>
    <property type="molecule type" value="Genomic_DNA"/>
</dbReference>
<evidence type="ECO:0000256" key="1">
    <source>
        <dbReference type="SAM" id="Phobius"/>
    </source>
</evidence>
<sequence>MTGRRVHQARGAGDSGITLIETVVSMSIMSFFMAIFTVGIVQMYRTANHTESLSAASSQLNTVFLRLDNGIRYATAISKPSQGGSDYYVEYLTTQPGGRVCTQLRLNTSAQQLQQRTWPQGSLAQATAWRAIASGISADANQPPFALDPISGSPYDRLRLRLVAGSGSQTTGKTRSDITFTAVNTVTAPHDDVCGEGRP</sequence>
<organism evidence="2 3">
    <name type="scientific">Planosporangium flavigriseum</name>
    <dbReference type="NCBI Taxonomy" id="373681"/>
    <lineage>
        <taxon>Bacteria</taxon>
        <taxon>Bacillati</taxon>
        <taxon>Actinomycetota</taxon>
        <taxon>Actinomycetes</taxon>
        <taxon>Micromonosporales</taxon>
        <taxon>Micromonosporaceae</taxon>
        <taxon>Planosporangium</taxon>
    </lineage>
</organism>
<evidence type="ECO:0000313" key="3">
    <source>
        <dbReference type="Proteomes" id="UP000653674"/>
    </source>
</evidence>